<sequence length="538" mass="61293">MEAAGLVIGVLGIVIAFKGALDTALLLEDFIEDNQSEPRHWALRYHIQKCRLKAWGDHWNAADEKHCALGARSESFMKAIELILNEIKRLNEKADKLIQKRDIGQDSGAMKRRFRRYIKTNAEFRDIVEKFQDLVDDLEGFTYPSNQLRLLTKAFLPQMLAEIQSLKMLEHLSVYPPADDQTLALSAKAKLLQEQLSRPGGRVPTTIWLHKPKFELVDNDISSVGGLGLIKETEDEIRPVWVEWNVTGSGLESRLHGDRMEALGRLLTGVSEPTLRLHPFYGIYHDLDYELAHGIKRIGYVFGTPESVTDYDQRIHSFRSDGLHSGNIQFLREVDGTVSVTQPFITGFQYSRHQSQASLSRGLLDEKRLSHYYHPDAAKGFSKRLDLYSLGVVLCEIGRWAPITSKIPKERPRKMTNREAWRRYILDSRLKELGWRMGKQYQDAVRVLLECDLPDDKRLGHVFFAQEFQKKVLQPLSYDGKRGALQGTFAVKEAKYPCFSFNLNDKDCTKGFNNLMNTCQSNGITHGGGAVTVAGWRI</sequence>
<dbReference type="PANTHER" id="PTHR37542">
    <property type="entry name" value="HELO DOMAIN-CONTAINING PROTEIN-RELATED"/>
    <property type="match status" value="1"/>
</dbReference>
<dbReference type="PANTHER" id="PTHR37542:SF3">
    <property type="entry name" value="PRION-INHIBITION AND PROPAGATION HELO DOMAIN-CONTAINING PROTEIN"/>
    <property type="match status" value="1"/>
</dbReference>
<keyword evidence="3" id="KW-1185">Reference proteome</keyword>
<dbReference type="Proteomes" id="UP000326340">
    <property type="component" value="Unassembled WGS sequence"/>
</dbReference>
<protein>
    <recommendedName>
        <fullName evidence="1">Prion-inhibition and propagation HeLo domain-containing protein</fullName>
    </recommendedName>
</protein>
<organism evidence="2 3">
    <name type="scientific">Colletotrichum shisoi</name>
    <dbReference type="NCBI Taxonomy" id="2078593"/>
    <lineage>
        <taxon>Eukaryota</taxon>
        <taxon>Fungi</taxon>
        <taxon>Dikarya</taxon>
        <taxon>Ascomycota</taxon>
        <taxon>Pezizomycotina</taxon>
        <taxon>Sordariomycetes</taxon>
        <taxon>Hypocreomycetidae</taxon>
        <taxon>Glomerellales</taxon>
        <taxon>Glomerellaceae</taxon>
        <taxon>Colletotrichum</taxon>
        <taxon>Colletotrichum destructivum species complex</taxon>
    </lineage>
</organism>
<dbReference type="EMBL" id="PUHP01001923">
    <property type="protein sequence ID" value="TQN64940.1"/>
    <property type="molecule type" value="Genomic_DNA"/>
</dbReference>
<gene>
    <name evidence="2" type="ORF">CSHISOI_10505</name>
</gene>
<accession>A0A5Q4BDE0</accession>
<feature type="non-terminal residue" evidence="2">
    <location>
        <position position="538"/>
    </location>
</feature>
<evidence type="ECO:0000313" key="3">
    <source>
        <dbReference type="Proteomes" id="UP000326340"/>
    </source>
</evidence>
<dbReference type="Pfam" id="PF14479">
    <property type="entry name" value="HeLo"/>
    <property type="match status" value="1"/>
</dbReference>
<dbReference type="InterPro" id="IPR029498">
    <property type="entry name" value="HeLo_dom"/>
</dbReference>
<comment type="caution">
    <text evidence="2">The sequence shown here is derived from an EMBL/GenBank/DDBJ whole genome shotgun (WGS) entry which is preliminary data.</text>
</comment>
<proteinExistence type="predicted"/>
<dbReference type="OrthoDB" id="1911848at2759"/>
<dbReference type="AlphaFoldDB" id="A0A5Q4BDE0"/>
<feature type="domain" description="Prion-inhibition and propagation HeLo" evidence="1">
    <location>
        <begin position="5"/>
        <end position="100"/>
    </location>
</feature>
<evidence type="ECO:0000313" key="2">
    <source>
        <dbReference type="EMBL" id="TQN64940.1"/>
    </source>
</evidence>
<reference evidence="2 3" key="1">
    <citation type="journal article" date="2019" name="Sci. Rep.">
        <title>Colletotrichum shisoi sp. nov., an anthracnose pathogen of Perilla frutescens in Japan: molecular phylogenetic, morphological and genomic evidence.</title>
        <authorList>
            <person name="Gan P."/>
            <person name="Tsushima A."/>
            <person name="Hiroyama R."/>
            <person name="Narusaka M."/>
            <person name="Takano Y."/>
            <person name="Narusaka Y."/>
            <person name="Kawaradani M."/>
            <person name="Damm U."/>
            <person name="Shirasu K."/>
        </authorList>
    </citation>
    <scope>NUCLEOTIDE SEQUENCE [LARGE SCALE GENOMIC DNA]</scope>
    <source>
        <strain evidence="2 3">PG-2018a</strain>
    </source>
</reference>
<name>A0A5Q4BDE0_9PEZI</name>
<dbReference type="InterPro" id="IPR038305">
    <property type="entry name" value="HeLo_sf"/>
</dbReference>
<evidence type="ECO:0000259" key="1">
    <source>
        <dbReference type="Pfam" id="PF14479"/>
    </source>
</evidence>
<dbReference type="Gene3D" id="1.20.120.1020">
    <property type="entry name" value="Prion-inhibition and propagation, HeLo domain"/>
    <property type="match status" value="1"/>
</dbReference>